<feature type="region of interest" description="Disordered" evidence="1">
    <location>
        <begin position="1"/>
        <end position="60"/>
    </location>
</feature>
<evidence type="ECO:0000313" key="2">
    <source>
        <dbReference type="EMBL" id="GIY83958.1"/>
    </source>
</evidence>
<sequence length="111" mass="12367">MPIANWGVRTRSKGGETKPIPKPAVTDSSSDDMSGKTRMSPFVALKGRLNRSRASRERRRNCRPDCSEVSVRSASCETDFLAPNSHLSRNSSIKPLGPFKFNNIRLAIRLH</sequence>
<dbReference type="Proteomes" id="UP001054837">
    <property type="component" value="Unassembled WGS sequence"/>
</dbReference>
<organism evidence="2 3">
    <name type="scientific">Caerostris darwini</name>
    <dbReference type="NCBI Taxonomy" id="1538125"/>
    <lineage>
        <taxon>Eukaryota</taxon>
        <taxon>Metazoa</taxon>
        <taxon>Ecdysozoa</taxon>
        <taxon>Arthropoda</taxon>
        <taxon>Chelicerata</taxon>
        <taxon>Arachnida</taxon>
        <taxon>Araneae</taxon>
        <taxon>Araneomorphae</taxon>
        <taxon>Entelegynae</taxon>
        <taxon>Araneoidea</taxon>
        <taxon>Araneidae</taxon>
        <taxon>Caerostris</taxon>
    </lineage>
</organism>
<dbReference type="AlphaFoldDB" id="A0AAV4WQY1"/>
<evidence type="ECO:0000313" key="3">
    <source>
        <dbReference type="Proteomes" id="UP001054837"/>
    </source>
</evidence>
<proteinExistence type="predicted"/>
<evidence type="ECO:0000256" key="1">
    <source>
        <dbReference type="SAM" id="MobiDB-lite"/>
    </source>
</evidence>
<gene>
    <name evidence="2" type="ORF">CDAR_176111</name>
</gene>
<reference evidence="2 3" key="1">
    <citation type="submission" date="2021-06" db="EMBL/GenBank/DDBJ databases">
        <title>Caerostris darwini draft genome.</title>
        <authorList>
            <person name="Kono N."/>
            <person name="Arakawa K."/>
        </authorList>
    </citation>
    <scope>NUCLEOTIDE SEQUENCE [LARGE SCALE GENOMIC DNA]</scope>
</reference>
<comment type="caution">
    <text evidence="2">The sequence shown here is derived from an EMBL/GenBank/DDBJ whole genome shotgun (WGS) entry which is preliminary data.</text>
</comment>
<accession>A0AAV4WQY1</accession>
<protein>
    <submittedName>
        <fullName evidence="2">Uncharacterized protein</fullName>
    </submittedName>
</protein>
<dbReference type="EMBL" id="BPLQ01014873">
    <property type="protein sequence ID" value="GIY83958.1"/>
    <property type="molecule type" value="Genomic_DNA"/>
</dbReference>
<keyword evidence="3" id="KW-1185">Reference proteome</keyword>
<name>A0AAV4WQY1_9ARAC</name>
<feature type="compositionally biased region" description="Basic residues" evidence="1">
    <location>
        <begin position="48"/>
        <end position="60"/>
    </location>
</feature>